<keyword evidence="2" id="KW-0645">Protease</keyword>
<dbReference type="FunFam" id="3.40.395.10:FF:000001">
    <property type="entry name" value="Sentrin-specific protease 1"/>
    <property type="match status" value="1"/>
</dbReference>
<dbReference type="PANTHER" id="PTHR12606:SF141">
    <property type="entry name" value="GH15225P-RELATED"/>
    <property type="match status" value="1"/>
</dbReference>
<dbReference type="GO" id="GO:0016926">
    <property type="term" value="P:protein desumoylation"/>
    <property type="evidence" value="ECO:0007669"/>
    <property type="project" value="TreeGrafter"/>
</dbReference>
<evidence type="ECO:0000313" key="6">
    <source>
        <dbReference type="EMBL" id="GFY52105.1"/>
    </source>
</evidence>
<dbReference type="GO" id="GO:0016929">
    <property type="term" value="F:deSUMOylase activity"/>
    <property type="evidence" value="ECO:0007669"/>
    <property type="project" value="TreeGrafter"/>
</dbReference>
<dbReference type="GO" id="GO:0006508">
    <property type="term" value="P:proteolysis"/>
    <property type="evidence" value="ECO:0007669"/>
    <property type="project" value="UniProtKB-KW"/>
</dbReference>
<sequence>MSSLRRSGIRKRISDDESSISDRENEVPPVKRFRRNNGNKIWNFLTECKKGLTGKVFDAVTWLTELPFRGLSSSFRESILARAMQKSVDEIVLEDDDEQGIIIDITDKEEDIDVIDIADEDERVEEKDLCLSGNRSKNNPLNNSLHMTPNPLTSSTPFYKNHKASHEKTLKSLSRKPVNGFYNKDDKTKDEKLYSHHQKFHYNQRTAPISNPAADVEILLDTRETQGEKSDGLEIVTEVANRKPYTVQRLREPSVAHEFGATSKDFNLQDSDKSTSLMGRQSPLSKNYTAYELVRLQEKAQYQLLLDKIVNGNTYRPVLSSKVIKKPAQIQVDLTQEENEEPVTDPRCKREVLEQPVNEFLQKYYKPYQEKTATIPKPLIDHKDLFTHEKDEVQVMNVEMPSYKPIPRSKPDFFSPEWIKELKSAINEETEQRLQMVTAQEQKLERYRLRREGKLTSRCIPVTKTLPAEEEFPEITPEMEAVIMDAFDVVNKNATEDFVQLDDCTCSRNDLLTLSGLNWLNDCVINFYFTLIKHRNKESDGKLPAVYVFSSYFFPALKTRGEKHVMRWTRKVDIFSYDLLFIPLHFGMHWALCVVDNRIKAIRYYDSMHGTDADCLRTILNFLIAEMKGKKNQILNPDSYTLEIVKDIPQQMNGSDCGMFSLKYAEYLSRDAPITFTQEHMQYFRRRMVVEIVEKKLFNQVV</sequence>
<dbReference type="Proteomes" id="UP000886998">
    <property type="component" value="Unassembled WGS sequence"/>
</dbReference>
<reference evidence="6" key="1">
    <citation type="submission" date="2020-08" db="EMBL/GenBank/DDBJ databases">
        <title>Multicomponent nature underlies the extraordinary mechanical properties of spider dragline silk.</title>
        <authorList>
            <person name="Kono N."/>
            <person name="Nakamura H."/>
            <person name="Mori M."/>
            <person name="Yoshida Y."/>
            <person name="Ohtoshi R."/>
            <person name="Malay A.D."/>
            <person name="Moran D.A.P."/>
            <person name="Tomita M."/>
            <person name="Numata K."/>
            <person name="Arakawa K."/>
        </authorList>
    </citation>
    <scope>NUCLEOTIDE SEQUENCE</scope>
</reference>
<protein>
    <recommendedName>
        <fullName evidence="5">Ubiquitin-like protease family profile domain-containing protein</fullName>
    </recommendedName>
</protein>
<dbReference type="GO" id="GO:0080090">
    <property type="term" value="P:regulation of primary metabolic process"/>
    <property type="evidence" value="ECO:0007669"/>
    <property type="project" value="UniProtKB-ARBA"/>
</dbReference>
<organism evidence="6 7">
    <name type="scientific">Trichonephila inaurata madagascariensis</name>
    <dbReference type="NCBI Taxonomy" id="2747483"/>
    <lineage>
        <taxon>Eukaryota</taxon>
        <taxon>Metazoa</taxon>
        <taxon>Ecdysozoa</taxon>
        <taxon>Arthropoda</taxon>
        <taxon>Chelicerata</taxon>
        <taxon>Arachnida</taxon>
        <taxon>Araneae</taxon>
        <taxon>Araneomorphae</taxon>
        <taxon>Entelegynae</taxon>
        <taxon>Araneoidea</taxon>
        <taxon>Nephilidae</taxon>
        <taxon>Trichonephila</taxon>
        <taxon>Trichonephila inaurata</taxon>
    </lineage>
</organism>
<dbReference type="InterPro" id="IPR038765">
    <property type="entry name" value="Papain-like_cys_pep_sf"/>
</dbReference>
<evidence type="ECO:0000256" key="1">
    <source>
        <dbReference type="ARBA" id="ARBA00005234"/>
    </source>
</evidence>
<dbReference type="GO" id="GO:0005634">
    <property type="term" value="C:nucleus"/>
    <property type="evidence" value="ECO:0007669"/>
    <property type="project" value="TreeGrafter"/>
</dbReference>
<proteinExistence type="inferred from homology"/>
<dbReference type="PANTHER" id="PTHR12606">
    <property type="entry name" value="SENTRIN/SUMO-SPECIFIC PROTEASE"/>
    <property type="match status" value="1"/>
</dbReference>
<evidence type="ECO:0000259" key="5">
    <source>
        <dbReference type="PROSITE" id="PS50600"/>
    </source>
</evidence>
<dbReference type="SUPFAM" id="SSF54001">
    <property type="entry name" value="Cysteine proteinases"/>
    <property type="match status" value="1"/>
</dbReference>
<dbReference type="AlphaFoldDB" id="A0A8X6XG98"/>
<dbReference type="Pfam" id="PF02902">
    <property type="entry name" value="Peptidase_C48"/>
    <property type="match status" value="1"/>
</dbReference>
<feature type="domain" description="Ubiquitin-like protease family profile" evidence="5">
    <location>
        <begin position="504"/>
        <end position="668"/>
    </location>
</feature>
<evidence type="ECO:0000313" key="7">
    <source>
        <dbReference type="Proteomes" id="UP000886998"/>
    </source>
</evidence>
<comment type="similarity">
    <text evidence="1">Belongs to the peptidase C48 family.</text>
</comment>
<gene>
    <name evidence="6" type="primary">Senp1</name>
    <name evidence="6" type="ORF">TNIN_170371</name>
</gene>
<keyword evidence="4" id="KW-0788">Thiol protease</keyword>
<keyword evidence="7" id="KW-1185">Reference proteome</keyword>
<evidence type="ECO:0000256" key="2">
    <source>
        <dbReference type="ARBA" id="ARBA00022670"/>
    </source>
</evidence>
<dbReference type="InterPro" id="IPR003653">
    <property type="entry name" value="Peptidase_C48_C"/>
</dbReference>
<dbReference type="EMBL" id="BMAV01008468">
    <property type="protein sequence ID" value="GFY52105.1"/>
    <property type="molecule type" value="Genomic_DNA"/>
</dbReference>
<keyword evidence="3" id="KW-0378">Hydrolase</keyword>
<name>A0A8X6XG98_9ARAC</name>
<dbReference type="Gene3D" id="3.40.395.10">
    <property type="entry name" value="Adenoviral Proteinase, Chain A"/>
    <property type="match status" value="1"/>
</dbReference>
<dbReference type="GO" id="GO:0060255">
    <property type="term" value="P:regulation of macromolecule metabolic process"/>
    <property type="evidence" value="ECO:0007669"/>
    <property type="project" value="UniProtKB-ARBA"/>
</dbReference>
<dbReference type="OrthoDB" id="6428410at2759"/>
<dbReference type="PROSITE" id="PS50600">
    <property type="entry name" value="ULP_PROTEASE"/>
    <property type="match status" value="1"/>
</dbReference>
<accession>A0A8X6XG98</accession>
<comment type="caution">
    <text evidence="6">The sequence shown here is derived from an EMBL/GenBank/DDBJ whole genome shotgun (WGS) entry which is preliminary data.</text>
</comment>
<evidence type="ECO:0000256" key="4">
    <source>
        <dbReference type="ARBA" id="ARBA00022807"/>
    </source>
</evidence>
<evidence type="ECO:0000256" key="3">
    <source>
        <dbReference type="ARBA" id="ARBA00022801"/>
    </source>
</evidence>